<accession>A0A2I7N331</accession>
<evidence type="ECO:0000313" key="4">
    <source>
        <dbReference type="EMBL" id="AUR50850.1"/>
    </source>
</evidence>
<dbReference type="Proteomes" id="UP000236655">
    <property type="component" value="Chromosome"/>
</dbReference>
<dbReference type="KEGG" id="nba:CUN60_00555"/>
<dbReference type="OrthoDB" id="8590441at2"/>
<proteinExistence type="predicted"/>
<dbReference type="InterPro" id="IPR027385">
    <property type="entry name" value="Beta-barrel_OMP"/>
</dbReference>
<dbReference type="Gene3D" id="2.40.160.20">
    <property type="match status" value="1"/>
</dbReference>
<dbReference type="RefSeq" id="WP_102950150.1">
    <property type="nucleotide sequence ID" value="NZ_CP024847.1"/>
</dbReference>
<protein>
    <recommendedName>
        <fullName evidence="3">Outer membrane protein beta-barrel domain-containing protein</fullName>
    </recommendedName>
</protein>
<evidence type="ECO:0000256" key="1">
    <source>
        <dbReference type="ARBA" id="ARBA00004442"/>
    </source>
</evidence>
<evidence type="ECO:0000313" key="5">
    <source>
        <dbReference type="Proteomes" id="UP000236655"/>
    </source>
</evidence>
<dbReference type="SUPFAM" id="SSF56925">
    <property type="entry name" value="OMPA-like"/>
    <property type="match status" value="1"/>
</dbReference>
<dbReference type="GO" id="GO:0009279">
    <property type="term" value="C:cell outer membrane"/>
    <property type="evidence" value="ECO:0007669"/>
    <property type="project" value="UniProtKB-SubCell"/>
</dbReference>
<reference evidence="5" key="1">
    <citation type="submission" date="2017-11" db="EMBL/GenBank/DDBJ databases">
        <authorList>
            <person name="Chan K.G."/>
            <person name="Lee L.S."/>
        </authorList>
    </citation>
    <scope>NUCLEOTIDE SEQUENCE [LARGE SCALE GENOMIC DNA]</scope>
    <source>
        <strain evidence="5">DSM 100970</strain>
    </source>
</reference>
<evidence type="ECO:0000256" key="2">
    <source>
        <dbReference type="ARBA" id="ARBA00022729"/>
    </source>
</evidence>
<name>A0A2I7N331_9NEIS</name>
<dbReference type="AlphaFoldDB" id="A0A2I7N331"/>
<dbReference type="InterPro" id="IPR011250">
    <property type="entry name" value="OMP/PagP_B-barrel"/>
</dbReference>
<dbReference type="Pfam" id="PF13505">
    <property type="entry name" value="OMP_b-brl"/>
    <property type="match status" value="1"/>
</dbReference>
<comment type="subcellular location">
    <subcellularLocation>
        <location evidence="1">Cell outer membrane</location>
    </subcellularLocation>
</comment>
<keyword evidence="2" id="KW-0732">Signal</keyword>
<sequence length="189" mass="20064">MLLPNLEIKKAYLWVTLLIFLQMVNANDFATSGAYINANAGFGTMQYLPTGSFAATLNAGYAFNRSFGLEGGYAWLPSSQYGASQYNNIFDVAAKGTLPLSRVFALYGRLGAGLNYQSFSGTTNPGTPSSYCQNSTMSNFVGLAGVGGSFAISNHFDLRVEDTIYVPFGGGNQSAGATNLVLGGVQYNF</sequence>
<feature type="domain" description="Outer membrane protein beta-barrel" evidence="3">
    <location>
        <begin position="17"/>
        <end position="189"/>
    </location>
</feature>
<organism evidence="4 5">
    <name type="scientific">Aquella oligotrophica</name>
    <dbReference type="NCBI Taxonomy" id="2067065"/>
    <lineage>
        <taxon>Bacteria</taxon>
        <taxon>Pseudomonadati</taxon>
        <taxon>Pseudomonadota</taxon>
        <taxon>Betaproteobacteria</taxon>
        <taxon>Neisseriales</taxon>
        <taxon>Neisseriaceae</taxon>
        <taxon>Aquella</taxon>
    </lineage>
</organism>
<keyword evidence="5" id="KW-1185">Reference proteome</keyword>
<gene>
    <name evidence="4" type="ORF">CUN60_00555</name>
</gene>
<evidence type="ECO:0000259" key="3">
    <source>
        <dbReference type="Pfam" id="PF13505"/>
    </source>
</evidence>
<dbReference type="EMBL" id="CP024847">
    <property type="protein sequence ID" value="AUR50850.1"/>
    <property type="molecule type" value="Genomic_DNA"/>
</dbReference>